<dbReference type="InterPro" id="IPR036890">
    <property type="entry name" value="HATPase_C_sf"/>
</dbReference>
<dbReference type="SMART" id="SM00387">
    <property type="entry name" value="HATPase_c"/>
    <property type="match status" value="1"/>
</dbReference>
<protein>
    <recommendedName>
        <fullName evidence="2">histidine kinase</fullName>
        <ecNumber evidence="2">2.7.13.3</ecNumber>
    </recommendedName>
</protein>
<dbReference type="SMART" id="SM00028">
    <property type="entry name" value="TPR"/>
    <property type="match status" value="2"/>
</dbReference>
<dbReference type="InterPro" id="IPR036097">
    <property type="entry name" value="HisK_dim/P_sf"/>
</dbReference>
<accession>A0A2U2HEW9</accession>
<dbReference type="InterPro" id="IPR004358">
    <property type="entry name" value="Sig_transdc_His_kin-like_C"/>
</dbReference>
<dbReference type="Pfam" id="PF13185">
    <property type="entry name" value="GAF_2"/>
    <property type="match status" value="1"/>
</dbReference>
<evidence type="ECO:0000313" key="5">
    <source>
        <dbReference type="EMBL" id="PWF42441.1"/>
    </source>
</evidence>
<name>A0A2U2HEW9_9BURK</name>
<dbReference type="InterPro" id="IPR019734">
    <property type="entry name" value="TPR_rpt"/>
</dbReference>
<evidence type="ECO:0000256" key="3">
    <source>
        <dbReference type="PROSITE-ProRule" id="PRU00339"/>
    </source>
</evidence>
<dbReference type="GO" id="GO:0000155">
    <property type="term" value="F:phosphorelay sensor kinase activity"/>
    <property type="evidence" value="ECO:0007669"/>
    <property type="project" value="InterPro"/>
</dbReference>
<dbReference type="AlphaFoldDB" id="A0A2U2HEW9"/>
<comment type="caution">
    <text evidence="5">The sequence shown here is derived from an EMBL/GenBank/DDBJ whole genome shotgun (WGS) entry which is preliminary data.</text>
</comment>
<dbReference type="SUPFAM" id="SSF55874">
    <property type="entry name" value="ATPase domain of HSP90 chaperone/DNA topoisomerase II/histidine kinase"/>
    <property type="match status" value="1"/>
</dbReference>
<comment type="catalytic activity">
    <reaction evidence="1">
        <text>ATP + protein L-histidine = ADP + protein N-phospho-L-histidine.</text>
        <dbReference type="EC" id="2.7.13.3"/>
    </reaction>
</comment>
<dbReference type="Gene3D" id="3.30.565.10">
    <property type="entry name" value="Histidine kinase-like ATPase, C-terminal domain"/>
    <property type="match status" value="1"/>
</dbReference>
<dbReference type="PROSITE" id="PS50005">
    <property type="entry name" value="TPR"/>
    <property type="match status" value="1"/>
</dbReference>
<dbReference type="Pfam" id="PF02518">
    <property type="entry name" value="HATPase_c"/>
    <property type="match status" value="1"/>
</dbReference>
<dbReference type="InterPro" id="IPR011990">
    <property type="entry name" value="TPR-like_helical_dom_sf"/>
</dbReference>
<proteinExistence type="predicted"/>
<evidence type="ECO:0000259" key="4">
    <source>
        <dbReference type="PROSITE" id="PS50109"/>
    </source>
</evidence>
<dbReference type="InterPro" id="IPR005467">
    <property type="entry name" value="His_kinase_dom"/>
</dbReference>
<evidence type="ECO:0000313" key="6">
    <source>
        <dbReference type="Proteomes" id="UP000241421"/>
    </source>
</evidence>
<dbReference type="InterPro" id="IPR029016">
    <property type="entry name" value="GAF-like_dom_sf"/>
</dbReference>
<evidence type="ECO:0000256" key="1">
    <source>
        <dbReference type="ARBA" id="ARBA00000085"/>
    </source>
</evidence>
<reference evidence="5 6" key="1">
    <citation type="submission" date="2018-04" db="EMBL/GenBank/DDBJ databases">
        <title>Massilia violaceinigra sp. nov., a novel purple-pigmented bacterium isolated from Tianshan glacier, Xinjiang, China.</title>
        <authorList>
            <person name="Wang H."/>
        </authorList>
    </citation>
    <scope>NUCLEOTIDE SEQUENCE [LARGE SCALE GENOMIC DNA]</scope>
    <source>
        <strain evidence="5 6">B448-2</strain>
    </source>
</reference>
<dbReference type="SMART" id="SM00065">
    <property type="entry name" value="GAF"/>
    <property type="match status" value="1"/>
</dbReference>
<dbReference type="Proteomes" id="UP000241421">
    <property type="component" value="Unassembled WGS sequence"/>
</dbReference>
<feature type="domain" description="Histidine kinase" evidence="4">
    <location>
        <begin position="686"/>
        <end position="918"/>
    </location>
</feature>
<keyword evidence="6" id="KW-1185">Reference proteome</keyword>
<organism evidence="5 6">
    <name type="scientific">Massilia glaciei</name>
    <dbReference type="NCBI Taxonomy" id="1524097"/>
    <lineage>
        <taxon>Bacteria</taxon>
        <taxon>Pseudomonadati</taxon>
        <taxon>Pseudomonadota</taxon>
        <taxon>Betaproteobacteria</taxon>
        <taxon>Burkholderiales</taxon>
        <taxon>Oxalobacteraceae</taxon>
        <taxon>Telluria group</taxon>
        <taxon>Massilia</taxon>
    </lineage>
</organism>
<dbReference type="InterPro" id="IPR003018">
    <property type="entry name" value="GAF"/>
</dbReference>
<dbReference type="EMBL" id="PXWF02000297">
    <property type="protein sequence ID" value="PWF42441.1"/>
    <property type="molecule type" value="Genomic_DNA"/>
</dbReference>
<dbReference type="EC" id="2.7.13.3" evidence="2"/>
<dbReference type="InterPro" id="IPR003594">
    <property type="entry name" value="HATPase_dom"/>
</dbReference>
<dbReference type="Gene3D" id="3.30.450.40">
    <property type="match status" value="1"/>
</dbReference>
<keyword evidence="3" id="KW-0802">TPR repeat</keyword>
<evidence type="ECO:0000256" key="2">
    <source>
        <dbReference type="ARBA" id="ARBA00012438"/>
    </source>
</evidence>
<dbReference type="Gene3D" id="1.10.287.130">
    <property type="match status" value="1"/>
</dbReference>
<dbReference type="PANTHER" id="PTHR43065">
    <property type="entry name" value="SENSOR HISTIDINE KINASE"/>
    <property type="match status" value="1"/>
</dbReference>
<dbReference type="SUPFAM" id="SSF47384">
    <property type="entry name" value="Homodimeric domain of signal transducing histidine kinase"/>
    <property type="match status" value="1"/>
</dbReference>
<dbReference type="OrthoDB" id="8728894at2"/>
<dbReference type="PANTHER" id="PTHR43065:SF47">
    <property type="match status" value="1"/>
</dbReference>
<dbReference type="PROSITE" id="PS50109">
    <property type="entry name" value="HIS_KIN"/>
    <property type="match status" value="1"/>
</dbReference>
<gene>
    <name evidence="5" type="ORF">C7C56_022725</name>
</gene>
<dbReference type="SUPFAM" id="SSF55781">
    <property type="entry name" value="GAF domain-like"/>
    <property type="match status" value="1"/>
</dbReference>
<dbReference type="PRINTS" id="PR00344">
    <property type="entry name" value="BCTRLSENSOR"/>
</dbReference>
<dbReference type="Gene3D" id="1.25.40.10">
    <property type="entry name" value="Tetratricopeptide repeat domain"/>
    <property type="match status" value="1"/>
</dbReference>
<feature type="repeat" description="TPR" evidence="3">
    <location>
        <begin position="309"/>
        <end position="342"/>
    </location>
</feature>
<dbReference type="SUPFAM" id="SSF48452">
    <property type="entry name" value="TPR-like"/>
    <property type="match status" value="2"/>
</dbReference>
<sequence length="930" mass="99865">MDMFAVSDDVARLEASLAPLRGVDRLPLLIPLSWHLRQRDSARALALADEVLALLPAAALPEPERAGAEARMTLIKAESEWLAGALEAAGLQARAVLGRFTALGDLRGRADACWLLAWISIDRGEHAASDAHFHCAAEAARGAGDGLRAELADAATARWAVLRDRNAAVARWGAQFERACAPMHPALATWVNDFLGLAASDVTDYGVAAGYYIRCYGAALETGQLRAAITAATNIGEDFTLLNDHHAALEWMQRALELARPTGWPRSIGACLMHTADTLRRLGQLDAAHAMLQEALGILKPLANARSYAIALQYLGDLSLAQGDFDGALEAFTRLLERADALDQSDFRSIARRGQAHALNHLNRAFEALAVARAAADMASERRNAHNQIAALRVMAMIHARHRLPGPPGMAQLSAALHYLQRALEVAATIDGYTVPGELYEEMAREHASAGDYTRAYEVALQAGAAREKIHNQEATNRAVAMQVHHRTEHARNEGHHHRELAESEARRAELLQRTSAALERLSAIGQEITAHLDAEAVFHALGRHIHALLAATTFAIYRSDDSAAGLSLAYGVELGRELAPGARPPEDPGSDPARCLRERREIITLDQVSALSVPLTVGERAIGAMTVRAPSSHAYDDNERMIFRTLCAYGAIALDNAEAYRQLQDAQTQLVSQEKLAALGSLMAGVAHELNTPIGNSLLIASTMQERATRMATQLEGQGIRRSELASFVADSQTAATLVMRGLTSAADLVNSFKQVAVDRTTEQRRNFNLHQVCHEIVATMMNRIRASGHEIALAVDEAVGMDSYPGPFGQVATNFINNALLHAFGPGQVGHMRLAAGMTAEGRVIVEFGDDGRGIPPENLGRIFDPFFTTKLGQGGSGLGLSISYNIVTSLLGGQISVSSSAEHGTTFTLELPVSAPAHGDGAPGQIY</sequence>